<evidence type="ECO:0000256" key="1">
    <source>
        <dbReference type="SAM" id="MobiDB-lite"/>
    </source>
</evidence>
<keyword evidence="3" id="KW-0378">Hydrolase</keyword>
<name>A0AAD1IFV5_9MYCO</name>
<reference evidence="3 4" key="1">
    <citation type="journal article" date="2019" name="Emerg. Microbes Infect.">
        <title>Comprehensive subspecies identification of 175 nontuberculous mycobacteria species based on 7547 genomic profiles.</title>
        <authorList>
            <person name="Matsumoto Y."/>
            <person name="Kinjo T."/>
            <person name="Motooka D."/>
            <person name="Nabeya D."/>
            <person name="Jung N."/>
            <person name="Uechi K."/>
            <person name="Horii T."/>
            <person name="Iida T."/>
            <person name="Fujita J."/>
            <person name="Nakamura S."/>
        </authorList>
    </citation>
    <scope>NUCLEOTIDE SEQUENCE [LARGE SCALE GENOMIC DNA]</scope>
    <source>
        <strain evidence="3 4">JCM 17423</strain>
    </source>
</reference>
<keyword evidence="4" id="KW-1185">Reference proteome</keyword>
<feature type="compositionally biased region" description="Pro residues" evidence="1">
    <location>
        <begin position="371"/>
        <end position="382"/>
    </location>
</feature>
<feature type="region of interest" description="Disordered" evidence="1">
    <location>
        <begin position="279"/>
        <end position="385"/>
    </location>
</feature>
<sequence length="579" mass="62534">MFDGSLPEIGDLAALSDAELITASAGWSRVESAAAARKLAAMAEVFRRRTGLDDALDRNLWFVDPETSVVSELAAAHNITDSLALFQTHRAVALRDRLPKVAALFARGLLSDLLVRAVVCRTTLITDPDTLAAVDTALAEQLLSWGPTSAKKTKAAIDAIVETHDPAALRRTTTADQHRDIEFGDTADDAGYMTLWARMYAPDGVAFEQRVEAMAHTVCPDDPRTMRERRNDAFAAVATGNPLRCECDNPHCPTATADRPTPNVIIHLITTHDALDQAQTGEGAATTAPVEDDPIAESDTDAEPSEASPAPAGDEVAAHSESVDSSDNDAQSPAPVNAGTPPRTDSPAQCQPVDDHTNPHTTSDASEEPPADPQPAPKPTPAPAFVIGGGVLSPVVLPAFLNRAKIRQLRHPGDTPPEPHYRPSIALQDFVRCRDLTCRFPGCDKPATLCDIDHTVPYPTGPTNASNLKCLCRKHHLLKTFWTGQTGWRDRQLADGTVIWTSPSGQTHITHPGSALLFPTLCTPTAAARKGKTADAAKNRGLMMPKRRRTRAQDRRYRIDAERRLNDDFVAERTKPPPF</sequence>
<protein>
    <submittedName>
        <fullName evidence="3">HNH endonuclease</fullName>
    </submittedName>
</protein>
<dbReference type="AlphaFoldDB" id="A0AAD1IFV5"/>
<dbReference type="InterPro" id="IPR003615">
    <property type="entry name" value="HNH_nuc"/>
</dbReference>
<evidence type="ECO:0000313" key="3">
    <source>
        <dbReference type="EMBL" id="BBY14672.1"/>
    </source>
</evidence>
<evidence type="ECO:0000313" key="4">
    <source>
        <dbReference type="Proteomes" id="UP000466607"/>
    </source>
</evidence>
<dbReference type="InterPro" id="IPR003870">
    <property type="entry name" value="DUF222"/>
</dbReference>
<evidence type="ECO:0000259" key="2">
    <source>
        <dbReference type="SMART" id="SM00507"/>
    </source>
</evidence>
<organism evidence="3 4">
    <name type="scientific">Mycolicibacterium litorale</name>
    <dbReference type="NCBI Taxonomy" id="758802"/>
    <lineage>
        <taxon>Bacteria</taxon>
        <taxon>Bacillati</taxon>
        <taxon>Actinomycetota</taxon>
        <taxon>Actinomycetes</taxon>
        <taxon>Mycobacteriales</taxon>
        <taxon>Mycobacteriaceae</taxon>
        <taxon>Mycolicibacterium</taxon>
    </lineage>
</organism>
<keyword evidence="3" id="KW-0540">Nuclease</keyword>
<dbReference type="Pfam" id="PF02720">
    <property type="entry name" value="DUF222"/>
    <property type="match status" value="1"/>
</dbReference>
<dbReference type="CDD" id="cd00085">
    <property type="entry name" value="HNHc"/>
    <property type="match status" value="1"/>
</dbReference>
<keyword evidence="3" id="KW-0255">Endonuclease</keyword>
<dbReference type="RefSeq" id="WP_179965532.1">
    <property type="nucleotide sequence ID" value="NZ_AP022586.1"/>
</dbReference>
<feature type="compositionally biased region" description="Acidic residues" evidence="1">
    <location>
        <begin position="290"/>
        <end position="304"/>
    </location>
</feature>
<dbReference type="Proteomes" id="UP000466607">
    <property type="component" value="Chromosome"/>
</dbReference>
<feature type="domain" description="HNH nuclease" evidence="2">
    <location>
        <begin position="426"/>
        <end position="477"/>
    </location>
</feature>
<gene>
    <name evidence="3" type="ORF">MLIT_02640</name>
</gene>
<dbReference type="EMBL" id="AP022586">
    <property type="protein sequence ID" value="BBY14672.1"/>
    <property type="molecule type" value="Genomic_DNA"/>
</dbReference>
<feature type="compositionally biased region" description="Low complexity" evidence="1">
    <location>
        <begin position="279"/>
        <end position="288"/>
    </location>
</feature>
<proteinExistence type="predicted"/>
<dbReference type="SMART" id="SM00507">
    <property type="entry name" value="HNHc"/>
    <property type="match status" value="1"/>
</dbReference>
<accession>A0AAD1IFV5</accession>
<dbReference type="GO" id="GO:0004519">
    <property type="term" value="F:endonuclease activity"/>
    <property type="evidence" value="ECO:0007669"/>
    <property type="project" value="UniProtKB-KW"/>
</dbReference>